<sequence length="468" mass="51444">MAHATTDPVRLPPGPNAPRLLQGIRFLTARRAVVGDLGRRYGSAVTLNLPIFGRTVLISDPTLIKELFTTGSDLVGRATNLGEVLGPGSTFSLDGEEHRERRKLLVPPFHGKRMHGYEAIIEEEVLREVAHWPEGVEFDTLPSMMRITLNAILRAVFGAEGAAFDELREQLPRLVAVGSRLALLPAIFRRDFGPRSLGGAALRYRRRYDEIVDSLIADARRDPAFDERPDVLSLMLRARYEDGTAIPDRHIADELLTLLTAGHETTATTLAWLVERVRRHPQLLERLTAEADAGGSELQQATIWEVQRLRPVIDGTSRRALQRIRLGEWVIPQGHVVIVSIQMAHANPDRFAGPSAFDPDRFVGSPPDNYAWIPFGGGIRRCIGAAFANMEMNVTLRTLLREFTFAPTTAPDEAYHSRGIANAPADGGRAVVHRRSDAGTTTDWTAPGSLLGIASGGEPAVQQNARTD</sequence>
<dbReference type="GO" id="GO:0016705">
    <property type="term" value="F:oxidoreductase activity, acting on paired donors, with incorporation or reduction of molecular oxygen"/>
    <property type="evidence" value="ECO:0007669"/>
    <property type="project" value="InterPro"/>
</dbReference>
<dbReference type="PRINTS" id="PR00385">
    <property type="entry name" value="P450"/>
</dbReference>
<name>A0A064CI09_9MYCO</name>
<dbReference type="InterPro" id="IPR017972">
    <property type="entry name" value="Cyt_P450_CS"/>
</dbReference>
<evidence type="ECO:0000256" key="1">
    <source>
        <dbReference type="ARBA" id="ARBA00001971"/>
    </source>
</evidence>
<dbReference type="InterPro" id="IPR002401">
    <property type="entry name" value="Cyt_P450_E_grp-I"/>
</dbReference>
<dbReference type="InterPro" id="IPR001128">
    <property type="entry name" value="Cyt_P450"/>
</dbReference>
<evidence type="ECO:0000256" key="6">
    <source>
        <dbReference type="ARBA" id="ARBA00023004"/>
    </source>
</evidence>
<accession>A0A064CI09</accession>
<dbReference type="STRING" id="1440774.Y900_013795"/>
<comment type="caution">
    <text evidence="11">The sequence shown here is derived from an EMBL/GenBank/DDBJ whole genome shotgun (WGS) entry which is preliminary data.</text>
</comment>
<dbReference type="GO" id="GO:0005506">
    <property type="term" value="F:iron ion binding"/>
    <property type="evidence" value="ECO:0007669"/>
    <property type="project" value="InterPro"/>
</dbReference>
<evidence type="ECO:0000256" key="7">
    <source>
        <dbReference type="ARBA" id="ARBA00023033"/>
    </source>
</evidence>
<dbReference type="eggNOG" id="COG2124">
    <property type="taxonomic scope" value="Bacteria"/>
</dbReference>
<evidence type="ECO:0000256" key="9">
    <source>
        <dbReference type="RuleBase" id="RU000461"/>
    </source>
</evidence>
<proteinExistence type="inferred from homology"/>
<dbReference type="Pfam" id="PF00067">
    <property type="entry name" value="p450"/>
    <property type="match status" value="1"/>
</dbReference>
<dbReference type="EMBL" id="JALN02000001">
    <property type="protein sequence ID" value="KDE99980.1"/>
    <property type="molecule type" value="Genomic_DNA"/>
</dbReference>
<evidence type="ECO:0000313" key="11">
    <source>
        <dbReference type="EMBL" id="KDE99980.1"/>
    </source>
</evidence>
<keyword evidence="4 8" id="KW-0479">Metal-binding</keyword>
<dbReference type="OrthoDB" id="7376058at2"/>
<dbReference type="Proteomes" id="UP000022835">
    <property type="component" value="Unassembled WGS sequence"/>
</dbReference>
<organism evidence="11 12">
    <name type="scientific">Mycolicibacterium aromaticivorans JS19b1 = JCM 16368</name>
    <dbReference type="NCBI Taxonomy" id="1440774"/>
    <lineage>
        <taxon>Bacteria</taxon>
        <taxon>Bacillati</taxon>
        <taxon>Actinomycetota</taxon>
        <taxon>Actinomycetes</taxon>
        <taxon>Mycobacteriales</taxon>
        <taxon>Mycobacteriaceae</taxon>
        <taxon>Mycolicibacterium</taxon>
    </lineage>
</organism>
<feature type="binding site" description="axial binding residue" evidence="8">
    <location>
        <position position="382"/>
    </location>
    <ligand>
        <name>heme</name>
        <dbReference type="ChEBI" id="CHEBI:30413"/>
    </ligand>
    <ligandPart>
        <name>Fe</name>
        <dbReference type="ChEBI" id="CHEBI:18248"/>
    </ligandPart>
</feature>
<evidence type="ECO:0000256" key="4">
    <source>
        <dbReference type="ARBA" id="ARBA00022723"/>
    </source>
</evidence>
<dbReference type="PANTHER" id="PTHR24286:SF24">
    <property type="entry name" value="LANOSTEROL 14-ALPHA DEMETHYLASE"/>
    <property type="match status" value="1"/>
</dbReference>
<keyword evidence="7 9" id="KW-0503">Monooxygenase</keyword>
<dbReference type="Gene3D" id="1.10.630.10">
    <property type="entry name" value="Cytochrome P450"/>
    <property type="match status" value="1"/>
</dbReference>
<dbReference type="AlphaFoldDB" id="A0A064CI09"/>
<dbReference type="CDD" id="cd11053">
    <property type="entry name" value="CYP110-like"/>
    <property type="match status" value="1"/>
</dbReference>
<evidence type="ECO:0000256" key="3">
    <source>
        <dbReference type="ARBA" id="ARBA00022617"/>
    </source>
</evidence>
<evidence type="ECO:0000256" key="5">
    <source>
        <dbReference type="ARBA" id="ARBA00023002"/>
    </source>
</evidence>
<dbReference type="PANTHER" id="PTHR24286">
    <property type="entry name" value="CYTOCHROME P450 26"/>
    <property type="match status" value="1"/>
</dbReference>
<evidence type="ECO:0000313" key="12">
    <source>
        <dbReference type="Proteomes" id="UP000022835"/>
    </source>
</evidence>
<dbReference type="RefSeq" id="WP_081845315.1">
    <property type="nucleotide sequence ID" value="NZ_JALN02000001.1"/>
</dbReference>
<dbReference type="InterPro" id="IPR036396">
    <property type="entry name" value="Cyt_P450_sf"/>
</dbReference>
<feature type="region of interest" description="Disordered" evidence="10">
    <location>
        <begin position="436"/>
        <end position="468"/>
    </location>
</feature>
<dbReference type="SUPFAM" id="SSF48264">
    <property type="entry name" value="Cytochrome P450"/>
    <property type="match status" value="1"/>
</dbReference>
<keyword evidence="12" id="KW-1185">Reference proteome</keyword>
<keyword evidence="6 8" id="KW-0408">Iron</keyword>
<evidence type="ECO:0000256" key="2">
    <source>
        <dbReference type="ARBA" id="ARBA00010617"/>
    </source>
</evidence>
<dbReference type="GO" id="GO:0020037">
    <property type="term" value="F:heme binding"/>
    <property type="evidence" value="ECO:0007669"/>
    <property type="project" value="InterPro"/>
</dbReference>
<evidence type="ECO:0000256" key="8">
    <source>
        <dbReference type="PIRSR" id="PIRSR602401-1"/>
    </source>
</evidence>
<gene>
    <name evidence="11" type="ORF">Y900_013795</name>
</gene>
<evidence type="ECO:0000256" key="10">
    <source>
        <dbReference type="SAM" id="MobiDB-lite"/>
    </source>
</evidence>
<keyword evidence="3 8" id="KW-0349">Heme</keyword>
<comment type="similarity">
    <text evidence="2 9">Belongs to the cytochrome P450 family.</text>
</comment>
<dbReference type="GO" id="GO:0016125">
    <property type="term" value="P:sterol metabolic process"/>
    <property type="evidence" value="ECO:0007669"/>
    <property type="project" value="TreeGrafter"/>
</dbReference>
<dbReference type="PROSITE" id="PS00086">
    <property type="entry name" value="CYTOCHROME_P450"/>
    <property type="match status" value="1"/>
</dbReference>
<comment type="cofactor">
    <cofactor evidence="1 8">
        <name>heme</name>
        <dbReference type="ChEBI" id="CHEBI:30413"/>
    </cofactor>
</comment>
<protein>
    <submittedName>
        <fullName evidence="11">Cytochrome P450</fullName>
    </submittedName>
</protein>
<keyword evidence="5 9" id="KW-0560">Oxidoreductase</keyword>
<dbReference type="PRINTS" id="PR00463">
    <property type="entry name" value="EP450I"/>
</dbReference>
<reference evidence="11" key="1">
    <citation type="submission" date="2014-05" db="EMBL/GenBank/DDBJ databases">
        <title>Genome sequence of Mycobacterium aromaticivorans strain JS19b1T (= DSM 45407T).</title>
        <authorList>
            <person name="Kwak Y."/>
            <person name="Park G.-S."/>
            <person name="Li Q.X."/>
            <person name="Lee S.-E."/>
            <person name="Shin J.-H."/>
        </authorList>
    </citation>
    <scope>NUCLEOTIDE SEQUENCE [LARGE SCALE GENOMIC DNA]</scope>
    <source>
        <strain evidence="11">JS19b1</strain>
    </source>
</reference>
<dbReference type="GO" id="GO:0004497">
    <property type="term" value="F:monooxygenase activity"/>
    <property type="evidence" value="ECO:0007669"/>
    <property type="project" value="UniProtKB-KW"/>
</dbReference>